<accession>V9DYL8</accession>
<sequence length="198" mass="22442">MECIMIDAETKGWKIGAANTDDASQCSRARRILALRRPDVVFLKCFAHDINNLVKSILSSPTFRSVTTQAQKAVKALNASSAKWLKRAQDMDAEEGTSPLYFASLKLQNEENTLADVVIVLRDLHEKFRRSVYSDELTKLVEARWAMCEQPLFMLALYLHPAYYKDAAKLSTSMVTDLENITDSADYRKFVRDATPVR</sequence>
<evidence type="ECO:0000313" key="1">
    <source>
        <dbReference type="EMBL" id="ETI31924.1"/>
    </source>
</evidence>
<gene>
    <name evidence="1" type="ORF">F443_21156</name>
</gene>
<evidence type="ECO:0008006" key="3">
    <source>
        <dbReference type="Google" id="ProtNLM"/>
    </source>
</evidence>
<dbReference type="AlphaFoldDB" id="V9DYL8"/>
<protein>
    <recommendedName>
        <fullName evidence="3">DUF659 domain-containing protein</fullName>
    </recommendedName>
</protein>
<evidence type="ECO:0000313" key="2">
    <source>
        <dbReference type="Proteomes" id="UP000018721"/>
    </source>
</evidence>
<dbReference type="HOGENOM" id="CLU_059494_1_0_1"/>
<comment type="caution">
    <text evidence="1">The sequence shown here is derived from an EMBL/GenBank/DDBJ whole genome shotgun (WGS) entry which is preliminary data.</text>
</comment>
<dbReference type="SUPFAM" id="SSF53098">
    <property type="entry name" value="Ribonuclease H-like"/>
    <property type="match status" value="1"/>
</dbReference>
<name>V9DYL8_PHYNI</name>
<dbReference type="Proteomes" id="UP000018721">
    <property type="component" value="Unassembled WGS sequence"/>
</dbReference>
<dbReference type="InterPro" id="IPR012337">
    <property type="entry name" value="RNaseH-like_sf"/>
</dbReference>
<proteinExistence type="predicted"/>
<dbReference type="EMBL" id="ANIZ01003714">
    <property type="protein sequence ID" value="ETI31924.1"/>
    <property type="molecule type" value="Genomic_DNA"/>
</dbReference>
<reference evidence="1 2" key="1">
    <citation type="submission" date="2013-11" db="EMBL/GenBank/DDBJ databases">
        <title>The Genome Sequence of Phytophthora parasitica P1569.</title>
        <authorList>
            <consortium name="The Broad Institute Genomics Platform"/>
            <person name="Russ C."/>
            <person name="Tyler B."/>
            <person name="Panabieres F."/>
            <person name="Shan W."/>
            <person name="Tripathy S."/>
            <person name="Grunwald N."/>
            <person name="Machado M."/>
            <person name="Johnson C.S."/>
            <person name="Arredondo F."/>
            <person name="Hong C."/>
            <person name="Coffey M."/>
            <person name="Young S.K."/>
            <person name="Zeng Q."/>
            <person name="Gargeya S."/>
            <person name="Fitzgerald M."/>
            <person name="Abouelleil A."/>
            <person name="Alvarado L."/>
            <person name="Chapman S.B."/>
            <person name="Gainer-Dewar J."/>
            <person name="Goldberg J."/>
            <person name="Griggs A."/>
            <person name="Gujja S."/>
            <person name="Hansen M."/>
            <person name="Howarth C."/>
            <person name="Imamovic A."/>
            <person name="Ireland A."/>
            <person name="Larimer J."/>
            <person name="McCowan C."/>
            <person name="Murphy C."/>
            <person name="Pearson M."/>
            <person name="Poon T.W."/>
            <person name="Priest M."/>
            <person name="Roberts A."/>
            <person name="Saif S."/>
            <person name="Shea T."/>
            <person name="Sykes S."/>
            <person name="Wortman J."/>
            <person name="Nusbaum C."/>
            <person name="Birren B."/>
        </authorList>
    </citation>
    <scope>NUCLEOTIDE SEQUENCE [LARGE SCALE GENOMIC DNA]</scope>
    <source>
        <strain evidence="1 2">P1569</strain>
    </source>
</reference>
<organism evidence="1 2">
    <name type="scientific">Phytophthora nicotianae P1569</name>
    <dbReference type="NCBI Taxonomy" id="1317065"/>
    <lineage>
        <taxon>Eukaryota</taxon>
        <taxon>Sar</taxon>
        <taxon>Stramenopiles</taxon>
        <taxon>Oomycota</taxon>
        <taxon>Peronosporomycetes</taxon>
        <taxon>Peronosporales</taxon>
        <taxon>Peronosporaceae</taxon>
        <taxon>Phytophthora</taxon>
    </lineage>
</organism>
<keyword evidence="2" id="KW-1185">Reference proteome</keyword>